<reference evidence="1 2" key="1">
    <citation type="submission" date="2018-08" db="EMBL/GenBank/DDBJ databases">
        <title>Recombination of ecologically and evolutionarily significant loci maintains genetic cohesion in the Pseudomonas syringae species complex.</title>
        <authorList>
            <person name="Dillon M."/>
            <person name="Thakur S."/>
            <person name="Almeida R.N.D."/>
            <person name="Weir B.S."/>
            <person name="Guttman D.S."/>
        </authorList>
    </citation>
    <scope>NUCLEOTIDE SEQUENCE [LARGE SCALE GENOMIC DNA]</scope>
    <source>
        <strain evidence="1 2">ICMP 9749</strain>
    </source>
</reference>
<comment type="caution">
    <text evidence="1">The sequence shown here is derived from an EMBL/GenBank/DDBJ whole genome shotgun (WGS) entry which is preliminary data.</text>
</comment>
<dbReference type="EMBL" id="RBTX01000225">
    <property type="protein sequence ID" value="RMU36775.1"/>
    <property type="molecule type" value="Genomic_DNA"/>
</dbReference>
<dbReference type="AlphaFoldDB" id="A0A3M5TT48"/>
<gene>
    <name evidence="1" type="ORF">ALP32_02222</name>
</gene>
<protein>
    <submittedName>
        <fullName evidence="1">Binary cytotoxin component</fullName>
    </submittedName>
</protein>
<accession>A0A3M5TT48</accession>
<sequence>MKETLRSLVNEVGNVDKEALDALTLVPHFFNDDEMLPFVDAIAKLRGEPDEAKSGAAIAEFSQEISILLDTRIASLASQANVLFSKKSATN</sequence>
<proteinExistence type="predicted"/>
<name>A0A3M5TT48_9PSED</name>
<evidence type="ECO:0000313" key="2">
    <source>
        <dbReference type="Proteomes" id="UP000281514"/>
    </source>
</evidence>
<evidence type="ECO:0000313" key="1">
    <source>
        <dbReference type="EMBL" id="RMU36775.1"/>
    </source>
</evidence>
<dbReference type="Proteomes" id="UP000281514">
    <property type="component" value="Unassembled WGS sequence"/>
</dbReference>
<organism evidence="1 2">
    <name type="scientific">Pseudomonas avellanae</name>
    <dbReference type="NCBI Taxonomy" id="46257"/>
    <lineage>
        <taxon>Bacteria</taxon>
        <taxon>Pseudomonadati</taxon>
        <taxon>Pseudomonadota</taxon>
        <taxon>Gammaproteobacteria</taxon>
        <taxon>Pseudomonadales</taxon>
        <taxon>Pseudomonadaceae</taxon>
        <taxon>Pseudomonas</taxon>
    </lineage>
</organism>